<dbReference type="AlphaFoldDB" id="A0A1I5DIY1"/>
<reference evidence="2 3" key="1">
    <citation type="submission" date="2016-10" db="EMBL/GenBank/DDBJ databases">
        <authorList>
            <person name="de Groot N.N."/>
        </authorList>
    </citation>
    <scope>NUCLEOTIDE SEQUENCE [LARGE SCALE GENOMIC DNA]</scope>
    <source>
        <strain evidence="2 3">DSM 1283</strain>
    </source>
</reference>
<keyword evidence="3" id="KW-1185">Reference proteome</keyword>
<keyword evidence="1" id="KW-0732">Signal</keyword>
<evidence type="ECO:0000256" key="1">
    <source>
        <dbReference type="SAM" id="SignalP"/>
    </source>
</evidence>
<dbReference type="EMBL" id="FOWD01000006">
    <property type="protein sequence ID" value="SFN99158.1"/>
    <property type="molecule type" value="Genomic_DNA"/>
</dbReference>
<protein>
    <recommendedName>
        <fullName evidence="4">Lipoprotein</fullName>
    </recommendedName>
</protein>
<evidence type="ECO:0000313" key="3">
    <source>
        <dbReference type="Proteomes" id="UP000198806"/>
    </source>
</evidence>
<feature type="chain" id="PRO_5039324032" description="Lipoprotein" evidence="1">
    <location>
        <begin position="19"/>
        <end position="171"/>
    </location>
</feature>
<evidence type="ECO:0000313" key="2">
    <source>
        <dbReference type="EMBL" id="SFN99158.1"/>
    </source>
</evidence>
<feature type="signal peptide" evidence="1">
    <location>
        <begin position="1"/>
        <end position="18"/>
    </location>
</feature>
<proteinExistence type="predicted"/>
<evidence type="ECO:0008006" key="4">
    <source>
        <dbReference type="Google" id="ProtNLM"/>
    </source>
</evidence>
<accession>A0A1I5DIY1</accession>
<sequence>MKRAKVIMILLISALLFSACNGGGKSSKSAEKMPDDFGFVCTYNFIEVDTFNSTIKNTFSFDAGDPDSVTDFSFSDEHLQEIYEAFIKYDIQNLPEEIDPDKGYMAIPPSHYELLYTTDGETKNISCGTGAYIDQKGISKNNNKFLKFMEVVWNCVDETDYEPLPAGPGIE</sequence>
<gene>
    <name evidence="2" type="ORF">SAMN04489757_10630</name>
</gene>
<dbReference type="RefSeq" id="WP_091684908.1">
    <property type="nucleotide sequence ID" value="NZ_BAABFM010000013.1"/>
</dbReference>
<organism evidence="2 3">
    <name type="scientific">Anaerocolumna aminovalerica</name>
    <dbReference type="NCBI Taxonomy" id="1527"/>
    <lineage>
        <taxon>Bacteria</taxon>
        <taxon>Bacillati</taxon>
        <taxon>Bacillota</taxon>
        <taxon>Clostridia</taxon>
        <taxon>Lachnospirales</taxon>
        <taxon>Lachnospiraceae</taxon>
        <taxon>Anaerocolumna</taxon>
    </lineage>
</organism>
<dbReference type="OrthoDB" id="1954789at2"/>
<dbReference type="PROSITE" id="PS51257">
    <property type="entry name" value="PROKAR_LIPOPROTEIN"/>
    <property type="match status" value="1"/>
</dbReference>
<dbReference type="Proteomes" id="UP000198806">
    <property type="component" value="Unassembled WGS sequence"/>
</dbReference>
<name>A0A1I5DIY1_9FIRM</name>